<evidence type="ECO:0000256" key="7">
    <source>
        <dbReference type="SAM" id="Phobius"/>
    </source>
</evidence>
<comment type="caution">
    <text evidence="10">The sequence shown here is derived from an EMBL/GenBank/DDBJ whole genome shotgun (WGS) entry which is preliminary data.</text>
</comment>
<feature type="transmembrane region" description="Helical" evidence="7">
    <location>
        <begin position="49"/>
        <end position="69"/>
    </location>
</feature>
<accession>A0A507E0A9</accession>
<dbReference type="InterPro" id="IPR040236">
    <property type="entry name" value="TMEM198"/>
</dbReference>
<evidence type="ECO:0000256" key="8">
    <source>
        <dbReference type="SAM" id="SignalP"/>
    </source>
</evidence>
<dbReference type="STRING" id="109895.A0A507E0A9"/>
<dbReference type="PANTHER" id="PTHR31247">
    <property type="entry name" value="TRANSMEMBRANE PROTEIN 198 FAMILY MEMBER"/>
    <property type="match status" value="1"/>
</dbReference>
<evidence type="ECO:0000256" key="3">
    <source>
        <dbReference type="ARBA" id="ARBA00022692"/>
    </source>
</evidence>
<feature type="domain" description="TM7S3/TM198-like" evidence="9">
    <location>
        <begin position="55"/>
        <end position="251"/>
    </location>
</feature>
<keyword evidence="5 7" id="KW-0472">Membrane</keyword>
<evidence type="ECO:0000256" key="4">
    <source>
        <dbReference type="ARBA" id="ARBA00022989"/>
    </source>
</evidence>
<organism evidence="10 11">
    <name type="scientific">Powellomyces hirtus</name>
    <dbReference type="NCBI Taxonomy" id="109895"/>
    <lineage>
        <taxon>Eukaryota</taxon>
        <taxon>Fungi</taxon>
        <taxon>Fungi incertae sedis</taxon>
        <taxon>Chytridiomycota</taxon>
        <taxon>Chytridiomycota incertae sedis</taxon>
        <taxon>Chytridiomycetes</taxon>
        <taxon>Spizellomycetales</taxon>
        <taxon>Powellomycetaceae</taxon>
        <taxon>Powellomyces</taxon>
    </lineage>
</organism>
<dbReference type="EMBL" id="QEAQ01000054">
    <property type="protein sequence ID" value="TPX57334.1"/>
    <property type="molecule type" value="Genomic_DNA"/>
</dbReference>
<evidence type="ECO:0000259" key="9">
    <source>
        <dbReference type="Pfam" id="PF13886"/>
    </source>
</evidence>
<proteinExistence type="inferred from homology"/>
<keyword evidence="11" id="KW-1185">Reference proteome</keyword>
<dbReference type="Pfam" id="PF13886">
    <property type="entry name" value="TM7S3_TM198"/>
    <property type="match status" value="1"/>
</dbReference>
<evidence type="ECO:0000256" key="2">
    <source>
        <dbReference type="ARBA" id="ARBA00006244"/>
    </source>
</evidence>
<name>A0A507E0A9_9FUNG</name>
<feature type="transmembrane region" description="Helical" evidence="7">
    <location>
        <begin position="185"/>
        <end position="205"/>
    </location>
</feature>
<protein>
    <recommendedName>
        <fullName evidence="6">Transmembrane protein 198</fullName>
    </recommendedName>
</protein>
<evidence type="ECO:0000313" key="11">
    <source>
        <dbReference type="Proteomes" id="UP000318582"/>
    </source>
</evidence>
<feature type="transmembrane region" description="Helical" evidence="7">
    <location>
        <begin position="232"/>
        <end position="251"/>
    </location>
</feature>
<dbReference type="AlphaFoldDB" id="A0A507E0A9"/>
<dbReference type="InterPro" id="IPR025256">
    <property type="entry name" value="TM7S3/TM198-like_dom"/>
</dbReference>
<gene>
    <name evidence="10" type="ORF">PhCBS80983_g03890</name>
</gene>
<feature type="chain" id="PRO_5021358106" description="Transmembrane protein 198" evidence="8">
    <location>
        <begin position="26"/>
        <end position="265"/>
    </location>
</feature>
<keyword evidence="4 7" id="KW-1133">Transmembrane helix</keyword>
<feature type="transmembrane region" description="Helical" evidence="7">
    <location>
        <begin position="108"/>
        <end position="125"/>
    </location>
</feature>
<evidence type="ECO:0000313" key="10">
    <source>
        <dbReference type="EMBL" id="TPX57334.1"/>
    </source>
</evidence>
<evidence type="ECO:0000256" key="6">
    <source>
        <dbReference type="ARBA" id="ARBA00049737"/>
    </source>
</evidence>
<sequence>MLTPNCRTVRALLVAFFALIVSVAAQTLPDTLENPATDAIRNVRDAITVHTTIAGIVAIIAGLILLFAGHRLFYPTLFLGGFYVFGSLAYVILINLEPDAGYNNRDTILLAVTLAVGFVGGLLSVCLVKLGIACVGAAGGFALAMFVLSWKTGGVIDSGIGKLIFILAMIVLGIVLVFFLLKTALIVATSIVGAYSLIFGIDMFARTGFTETVHNILVKRTTRVNEVTDTKVIALLVSFVVLAIIGMLVQFRTNRNRQFMPVKRV</sequence>
<comment type="similarity">
    <text evidence="2">Belongs to the TMEM198 family.</text>
</comment>
<comment type="subcellular location">
    <subcellularLocation>
        <location evidence="1">Membrane</location>
        <topology evidence="1">Multi-pass membrane protein</topology>
    </subcellularLocation>
</comment>
<evidence type="ECO:0000256" key="5">
    <source>
        <dbReference type="ARBA" id="ARBA00023136"/>
    </source>
</evidence>
<feature type="transmembrane region" description="Helical" evidence="7">
    <location>
        <begin position="130"/>
        <end position="148"/>
    </location>
</feature>
<feature type="signal peptide" evidence="8">
    <location>
        <begin position="1"/>
        <end position="25"/>
    </location>
</feature>
<reference evidence="10 11" key="1">
    <citation type="journal article" date="2019" name="Sci. Rep.">
        <title>Comparative genomics of chytrid fungi reveal insights into the obligate biotrophic and pathogenic lifestyle of Synchytrium endobioticum.</title>
        <authorList>
            <person name="van de Vossenberg B.T.L.H."/>
            <person name="Warris S."/>
            <person name="Nguyen H.D.T."/>
            <person name="van Gent-Pelzer M.P.E."/>
            <person name="Joly D.L."/>
            <person name="van de Geest H.C."/>
            <person name="Bonants P.J.M."/>
            <person name="Smith D.S."/>
            <person name="Levesque C.A."/>
            <person name="van der Lee T.A.J."/>
        </authorList>
    </citation>
    <scope>NUCLEOTIDE SEQUENCE [LARGE SCALE GENOMIC DNA]</scope>
    <source>
        <strain evidence="10 11">CBS 809.83</strain>
    </source>
</reference>
<keyword evidence="3 7" id="KW-0812">Transmembrane</keyword>
<feature type="transmembrane region" description="Helical" evidence="7">
    <location>
        <begin position="160"/>
        <end position="180"/>
    </location>
</feature>
<keyword evidence="8" id="KW-0732">Signal</keyword>
<feature type="transmembrane region" description="Helical" evidence="7">
    <location>
        <begin position="76"/>
        <end position="96"/>
    </location>
</feature>
<dbReference type="GO" id="GO:0005886">
    <property type="term" value="C:plasma membrane"/>
    <property type="evidence" value="ECO:0007669"/>
    <property type="project" value="TreeGrafter"/>
</dbReference>
<evidence type="ECO:0000256" key="1">
    <source>
        <dbReference type="ARBA" id="ARBA00004141"/>
    </source>
</evidence>
<dbReference type="Proteomes" id="UP000318582">
    <property type="component" value="Unassembled WGS sequence"/>
</dbReference>
<dbReference type="PANTHER" id="PTHR31247:SF5">
    <property type="entry name" value="DUF4203 DOMAIN-CONTAINING PROTEIN"/>
    <property type="match status" value="1"/>
</dbReference>